<evidence type="ECO:0000256" key="1">
    <source>
        <dbReference type="ARBA" id="ARBA00022676"/>
    </source>
</evidence>
<evidence type="ECO:0000259" key="3">
    <source>
        <dbReference type="Pfam" id="PF00156"/>
    </source>
</evidence>
<proteinExistence type="predicted"/>
<reference evidence="4" key="1">
    <citation type="submission" date="2022-10" db="EMBL/GenBank/DDBJ databases">
        <title>The complete genomes of actinobacterial strains from the NBC collection.</title>
        <authorList>
            <person name="Joergensen T.S."/>
            <person name="Alvarez Arevalo M."/>
            <person name="Sterndorff E.B."/>
            <person name="Faurdal D."/>
            <person name="Vuksanovic O."/>
            <person name="Mourched A.-S."/>
            <person name="Charusanti P."/>
            <person name="Shaw S."/>
            <person name="Blin K."/>
            <person name="Weber T."/>
        </authorList>
    </citation>
    <scope>NUCLEOTIDE SEQUENCE</scope>
    <source>
        <strain evidence="4">NBC_00049</strain>
    </source>
</reference>
<dbReference type="Gene3D" id="3.40.50.2020">
    <property type="match status" value="1"/>
</dbReference>
<accession>A0AAU2JY59</accession>
<sequence length="155" mass="16485">MDWADIEEQVHRIADAVERDGVPQALVAVLRGGGTPAVWLSHLLGVRDLRAITVTHTLDDSPHARKLPQPAAKDVAALGDLSGLDVLLIDDVAGSGHTLATAVRLVTEAGAARVRSAVCVVNENNWTDSLPPSAVVTYTGTLIRGWVVFPWEGKQ</sequence>
<dbReference type="GO" id="GO:0016757">
    <property type="term" value="F:glycosyltransferase activity"/>
    <property type="evidence" value="ECO:0007669"/>
    <property type="project" value="UniProtKB-KW"/>
</dbReference>
<dbReference type="AlphaFoldDB" id="A0AAU2JY59"/>
<evidence type="ECO:0000256" key="2">
    <source>
        <dbReference type="ARBA" id="ARBA00022679"/>
    </source>
</evidence>
<dbReference type="InterPro" id="IPR029057">
    <property type="entry name" value="PRTase-like"/>
</dbReference>
<dbReference type="Pfam" id="PF00156">
    <property type="entry name" value="Pribosyltran"/>
    <property type="match status" value="1"/>
</dbReference>
<keyword evidence="2" id="KW-0808">Transferase</keyword>
<dbReference type="EMBL" id="CP108264">
    <property type="protein sequence ID" value="WTU77591.1"/>
    <property type="molecule type" value="Genomic_DNA"/>
</dbReference>
<name>A0AAU2JY59_9ACTN</name>
<dbReference type="CDD" id="cd06223">
    <property type="entry name" value="PRTases_typeI"/>
    <property type="match status" value="1"/>
</dbReference>
<protein>
    <submittedName>
        <fullName evidence="4">Phosphoribosyltransferase family protein</fullName>
    </submittedName>
</protein>
<dbReference type="PANTHER" id="PTHR43363:SF1">
    <property type="entry name" value="HYPOXANTHINE-GUANINE PHOSPHORIBOSYLTRANSFERASE"/>
    <property type="match status" value="1"/>
</dbReference>
<dbReference type="InterPro" id="IPR000836">
    <property type="entry name" value="PRTase_dom"/>
</dbReference>
<dbReference type="SUPFAM" id="SSF53271">
    <property type="entry name" value="PRTase-like"/>
    <property type="match status" value="1"/>
</dbReference>
<evidence type="ECO:0000313" key="4">
    <source>
        <dbReference type="EMBL" id="WTU77591.1"/>
    </source>
</evidence>
<organism evidence="4">
    <name type="scientific">Streptomyces sp. NBC_00049</name>
    <dbReference type="NCBI Taxonomy" id="2903617"/>
    <lineage>
        <taxon>Bacteria</taxon>
        <taxon>Bacillati</taxon>
        <taxon>Actinomycetota</taxon>
        <taxon>Actinomycetes</taxon>
        <taxon>Kitasatosporales</taxon>
        <taxon>Streptomycetaceae</taxon>
        <taxon>Streptomyces</taxon>
    </lineage>
</organism>
<dbReference type="PANTHER" id="PTHR43363">
    <property type="entry name" value="HYPOXANTHINE PHOSPHORIBOSYLTRANSFERASE"/>
    <property type="match status" value="1"/>
</dbReference>
<keyword evidence="1 4" id="KW-0328">Glycosyltransferase</keyword>
<feature type="domain" description="Phosphoribosyltransferase" evidence="3">
    <location>
        <begin position="6"/>
        <end position="151"/>
    </location>
</feature>
<gene>
    <name evidence="4" type="ORF">OG327_32050</name>
</gene>